<accession>A0A2N8PAY8</accession>
<proteinExistence type="predicted"/>
<evidence type="ECO:0000313" key="1">
    <source>
        <dbReference type="EMBL" id="PNE38181.1"/>
    </source>
</evidence>
<comment type="caution">
    <text evidence="1">The sequence shown here is derived from an EMBL/GenBank/DDBJ whole genome shotgun (WGS) entry which is preliminary data.</text>
</comment>
<keyword evidence="2" id="KW-1185">Reference proteome</keyword>
<dbReference type="AlphaFoldDB" id="A0A2N8PAY8"/>
<evidence type="ECO:0000313" key="2">
    <source>
        <dbReference type="Proteomes" id="UP000236047"/>
    </source>
</evidence>
<protein>
    <submittedName>
        <fullName evidence="1">Uncharacterized protein</fullName>
    </submittedName>
</protein>
<name>A0A2N8PAY8_STRNR</name>
<sequence length="61" mass="6156">MGDQVLFGKVDRLCSVGGLGQGGELWRQSGQQAVGEGVGDDGFGVRRVGALAFCGGEDAGQ</sequence>
<organism evidence="1 2">
    <name type="scientific">Streptomyces noursei</name>
    <name type="common">Streptomyces albulus</name>
    <dbReference type="NCBI Taxonomy" id="1971"/>
    <lineage>
        <taxon>Bacteria</taxon>
        <taxon>Bacillati</taxon>
        <taxon>Actinomycetota</taxon>
        <taxon>Actinomycetes</taxon>
        <taxon>Kitasatosporales</taxon>
        <taxon>Streptomycetaceae</taxon>
        <taxon>Streptomyces</taxon>
    </lineage>
</organism>
<reference evidence="2" key="1">
    <citation type="submission" date="2015-09" db="EMBL/GenBank/DDBJ databases">
        <authorList>
            <person name="Graham D.E."/>
            <person name="Mahan K.M."/>
            <person name="Klingeman D.M."/>
            <person name="Fida T."/>
            <person name="Giannone R.J."/>
            <person name="Hettich R.L."/>
            <person name="Parry R.J."/>
            <person name="Spain J.C."/>
        </authorList>
    </citation>
    <scope>NUCLEOTIDE SEQUENCE [LARGE SCALE GENOMIC DNA]</scope>
    <source>
        <strain evidence="2">JCM 4701</strain>
    </source>
</reference>
<dbReference type="Proteomes" id="UP000236047">
    <property type="component" value="Unassembled WGS sequence"/>
</dbReference>
<dbReference type="EMBL" id="LJSN01000003">
    <property type="protein sequence ID" value="PNE38181.1"/>
    <property type="molecule type" value="Genomic_DNA"/>
</dbReference>
<gene>
    <name evidence="1" type="ORF">AOB60_29275</name>
</gene>